<dbReference type="InterPro" id="IPR003598">
    <property type="entry name" value="Ig_sub2"/>
</dbReference>
<evidence type="ECO:0000259" key="4">
    <source>
        <dbReference type="PROSITE" id="PS50853"/>
    </source>
</evidence>
<dbReference type="Pfam" id="PF07679">
    <property type="entry name" value="I-set"/>
    <property type="match status" value="1"/>
</dbReference>
<dbReference type="InterPro" id="IPR007110">
    <property type="entry name" value="Ig-like_dom"/>
</dbReference>
<evidence type="ECO:0000259" key="3">
    <source>
        <dbReference type="PROSITE" id="PS50835"/>
    </source>
</evidence>
<proteinExistence type="predicted"/>
<evidence type="ECO:0000313" key="5">
    <source>
        <dbReference type="EMBL" id="BES94480.1"/>
    </source>
</evidence>
<organism evidence="5 6">
    <name type="scientific">Nesidiocoris tenuis</name>
    <dbReference type="NCBI Taxonomy" id="355587"/>
    <lineage>
        <taxon>Eukaryota</taxon>
        <taxon>Metazoa</taxon>
        <taxon>Ecdysozoa</taxon>
        <taxon>Arthropoda</taxon>
        <taxon>Hexapoda</taxon>
        <taxon>Insecta</taxon>
        <taxon>Pterygota</taxon>
        <taxon>Neoptera</taxon>
        <taxon>Paraneoptera</taxon>
        <taxon>Hemiptera</taxon>
        <taxon>Heteroptera</taxon>
        <taxon>Panheteroptera</taxon>
        <taxon>Cimicomorpha</taxon>
        <taxon>Miridae</taxon>
        <taxon>Dicyphina</taxon>
        <taxon>Nesidiocoris</taxon>
    </lineage>
</organism>
<dbReference type="PANTHER" id="PTHR45080:SF33">
    <property type="entry name" value="IG-LIKE DOMAIN-CONTAINING PROTEIN"/>
    <property type="match status" value="1"/>
</dbReference>
<dbReference type="PROSITE" id="PS50853">
    <property type="entry name" value="FN3"/>
    <property type="match status" value="1"/>
</dbReference>
<dbReference type="SUPFAM" id="SSF49265">
    <property type="entry name" value="Fibronectin type III"/>
    <property type="match status" value="1"/>
</dbReference>
<dbReference type="SMART" id="SM00408">
    <property type="entry name" value="IGc2"/>
    <property type="match status" value="1"/>
</dbReference>
<dbReference type="InterPro" id="IPR013098">
    <property type="entry name" value="Ig_I-set"/>
</dbReference>
<dbReference type="InterPro" id="IPR036116">
    <property type="entry name" value="FN3_sf"/>
</dbReference>
<dbReference type="InterPro" id="IPR050958">
    <property type="entry name" value="Cell_Adh-Cytoskel_Orgn"/>
</dbReference>
<dbReference type="EMBL" id="AP028913">
    <property type="protein sequence ID" value="BES94480.1"/>
    <property type="molecule type" value="Genomic_DNA"/>
</dbReference>
<dbReference type="Pfam" id="PF00041">
    <property type="entry name" value="fn3"/>
    <property type="match status" value="1"/>
</dbReference>
<feature type="domain" description="Fibronectin type-III" evidence="4">
    <location>
        <begin position="324"/>
        <end position="415"/>
    </location>
</feature>
<protein>
    <submittedName>
        <fullName evidence="5">DB module</fullName>
    </submittedName>
</protein>
<evidence type="ECO:0000256" key="2">
    <source>
        <dbReference type="ARBA" id="ARBA00023319"/>
    </source>
</evidence>
<reference evidence="5 6" key="1">
    <citation type="submission" date="2023-09" db="EMBL/GenBank/DDBJ databases">
        <title>Nesidiocoris tenuis whole genome shotgun sequence.</title>
        <authorList>
            <person name="Shibata T."/>
            <person name="Shimoda M."/>
            <person name="Kobayashi T."/>
            <person name="Uehara T."/>
        </authorList>
    </citation>
    <scope>NUCLEOTIDE SEQUENCE [LARGE SCALE GENOMIC DNA]</scope>
    <source>
        <strain evidence="5 6">Japan</strain>
    </source>
</reference>
<dbReference type="Pfam" id="PF01682">
    <property type="entry name" value="DB"/>
    <property type="match status" value="1"/>
</dbReference>
<dbReference type="InterPro" id="IPR002602">
    <property type="entry name" value="DB"/>
</dbReference>
<name>A0ABN7AQK2_9HEMI</name>
<keyword evidence="6" id="KW-1185">Reference proteome</keyword>
<dbReference type="PANTHER" id="PTHR45080">
    <property type="entry name" value="CONTACTIN 5"/>
    <property type="match status" value="1"/>
</dbReference>
<dbReference type="InterPro" id="IPR013783">
    <property type="entry name" value="Ig-like_fold"/>
</dbReference>
<keyword evidence="1" id="KW-0677">Repeat</keyword>
<dbReference type="SMART" id="SM00060">
    <property type="entry name" value="FN3"/>
    <property type="match status" value="1"/>
</dbReference>
<dbReference type="SMART" id="SM00409">
    <property type="entry name" value="IG"/>
    <property type="match status" value="1"/>
</dbReference>
<dbReference type="InterPro" id="IPR003599">
    <property type="entry name" value="Ig_sub"/>
</dbReference>
<evidence type="ECO:0000313" key="6">
    <source>
        <dbReference type="Proteomes" id="UP001307889"/>
    </source>
</evidence>
<dbReference type="CDD" id="cd00063">
    <property type="entry name" value="FN3"/>
    <property type="match status" value="1"/>
</dbReference>
<accession>A0ABN7AQK2</accession>
<keyword evidence="2" id="KW-0393">Immunoglobulin domain</keyword>
<dbReference type="Gene3D" id="2.60.40.10">
    <property type="entry name" value="Immunoglobulins"/>
    <property type="match status" value="2"/>
</dbReference>
<evidence type="ECO:0000256" key="1">
    <source>
        <dbReference type="ARBA" id="ARBA00022737"/>
    </source>
</evidence>
<dbReference type="SUPFAM" id="SSF48726">
    <property type="entry name" value="Immunoglobulin"/>
    <property type="match status" value="2"/>
</dbReference>
<feature type="domain" description="Ig-like" evidence="3">
    <location>
        <begin position="116"/>
        <end position="213"/>
    </location>
</feature>
<dbReference type="InterPro" id="IPR036179">
    <property type="entry name" value="Ig-like_dom_sf"/>
</dbReference>
<gene>
    <name evidence="5" type="ORF">NTJ_07289</name>
</gene>
<dbReference type="InterPro" id="IPR003961">
    <property type="entry name" value="FN3_dom"/>
</dbReference>
<sequence>MEIFTASNAFNCISFFTVVELSTCRIPPNPMPPSISPSNMLVEGSNMTVNCSAVRLPVPTISLYISGRFVRQYVAWFVVTTVYNLTRDMTYVSCYADNGCGPPMEAREEINVVYKPDVTAAGVTMASYGDSVTLRCLVEANPEPTMMFWRDRMKTIPIIIGPKYSVNIQPSKYDKHRWVMQLSIISITDDELGDYFCHAANEYGNASSPVSVQLRHIVPVENLKHCCAEENVSAACSAACSSYLDIDSVIDKPECLPDFDKIMRCGSDESDHHRCCSLAGVERNCLGWCRGGLVDSPYTKHCLTKYAKKIMNCFRDDRDRLPGPPQNVRVGRIDGQSATIGWDPPLKNPESVELYRVFCKQDYSKGPLMKNDVKKTILKITSLVAGVEYECVVKAGNTLGTSMVSEPVRFMTRTQ</sequence>
<dbReference type="PROSITE" id="PS50835">
    <property type="entry name" value="IG_LIKE"/>
    <property type="match status" value="1"/>
</dbReference>
<dbReference type="Proteomes" id="UP001307889">
    <property type="component" value="Chromosome 5"/>
</dbReference>